<accession>A0A383CWG5</accession>
<organism evidence="1">
    <name type="scientific">marine metagenome</name>
    <dbReference type="NCBI Taxonomy" id="408172"/>
    <lineage>
        <taxon>unclassified sequences</taxon>
        <taxon>metagenomes</taxon>
        <taxon>ecological metagenomes</taxon>
    </lineage>
</organism>
<dbReference type="EMBL" id="UINC01212168">
    <property type="protein sequence ID" value="SVE36370.1"/>
    <property type="molecule type" value="Genomic_DNA"/>
</dbReference>
<gene>
    <name evidence="1" type="ORF">METZ01_LOCUS489224</name>
</gene>
<evidence type="ECO:0000313" key="1">
    <source>
        <dbReference type="EMBL" id="SVE36370.1"/>
    </source>
</evidence>
<protein>
    <submittedName>
        <fullName evidence="1">Uncharacterized protein</fullName>
    </submittedName>
</protein>
<proteinExistence type="predicted"/>
<dbReference type="AlphaFoldDB" id="A0A383CWG5"/>
<reference evidence="1" key="1">
    <citation type="submission" date="2018-05" db="EMBL/GenBank/DDBJ databases">
        <authorList>
            <person name="Lanie J.A."/>
            <person name="Ng W.-L."/>
            <person name="Kazmierczak K.M."/>
            <person name="Andrzejewski T.M."/>
            <person name="Davidsen T.M."/>
            <person name="Wayne K.J."/>
            <person name="Tettelin H."/>
            <person name="Glass J.I."/>
            <person name="Rusch D."/>
            <person name="Podicherti R."/>
            <person name="Tsui H.-C.T."/>
            <person name="Winkler M.E."/>
        </authorList>
    </citation>
    <scope>NUCLEOTIDE SEQUENCE</scope>
</reference>
<feature type="non-terminal residue" evidence="1">
    <location>
        <position position="37"/>
    </location>
</feature>
<name>A0A383CWG5_9ZZZZ</name>
<sequence>MAAYFQGETTAVAIPTSFRIEENICACDLLVKAPIKT</sequence>